<organism evidence="1 2">
    <name type="scientific">Bauhinia variegata</name>
    <name type="common">Purple orchid tree</name>
    <name type="synonym">Phanera variegata</name>
    <dbReference type="NCBI Taxonomy" id="167791"/>
    <lineage>
        <taxon>Eukaryota</taxon>
        <taxon>Viridiplantae</taxon>
        <taxon>Streptophyta</taxon>
        <taxon>Embryophyta</taxon>
        <taxon>Tracheophyta</taxon>
        <taxon>Spermatophyta</taxon>
        <taxon>Magnoliopsida</taxon>
        <taxon>eudicotyledons</taxon>
        <taxon>Gunneridae</taxon>
        <taxon>Pentapetalae</taxon>
        <taxon>rosids</taxon>
        <taxon>fabids</taxon>
        <taxon>Fabales</taxon>
        <taxon>Fabaceae</taxon>
        <taxon>Cercidoideae</taxon>
        <taxon>Cercideae</taxon>
        <taxon>Bauhiniinae</taxon>
        <taxon>Bauhinia</taxon>
    </lineage>
</organism>
<keyword evidence="2" id="KW-1185">Reference proteome</keyword>
<reference evidence="1 2" key="1">
    <citation type="journal article" date="2022" name="DNA Res.">
        <title>Chromosomal-level genome assembly of the orchid tree Bauhinia variegata (Leguminosae; Cercidoideae) supports the allotetraploid origin hypothesis of Bauhinia.</title>
        <authorList>
            <person name="Zhong Y."/>
            <person name="Chen Y."/>
            <person name="Zheng D."/>
            <person name="Pang J."/>
            <person name="Liu Y."/>
            <person name="Luo S."/>
            <person name="Meng S."/>
            <person name="Qian L."/>
            <person name="Wei D."/>
            <person name="Dai S."/>
            <person name="Zhou R."/>
        </authorList>
    </citation>
    <scope>NUCLEOTIDE SEQUENCE [LARGE SCALE GENOMIC DNA]</scope>
    <source>
        <strain evidence="1">BV-YZ2020</strain>
    </source>
</reference>
<dbReference type="Proteomes" id="UP000828941">
    <property type="component" value="Chromosome 5"/>
</dbReference>
<dbReference type="EMBL" id="CM039430">
    <property type="protein sequence ID" value="KAI4346245.1"/>
    <property type="molecule type" value="Genomic_DNA"/>
</dbReference>
<evidence type="ECO:0000313" key="2">
    <source>
        <dbReference type="Proteomes" id="UP000828941"/>
    </source>
</evidence>
<accession>A0ACB9PCM2</accession>
<gene>
    <name evidence="1" type="ORF">L6164_013313</name>
</gene>
<evidence type="ECO:0000313" key="1">
    <source>
        <dbReference type="EMBL" id="KAI4346245.1"/>
    </source>
</evidence>
<protein>
    <submittedName>
        <fullName evidence="1">Uncharacterized protein</fullName>
    </submittedName>
</protein>
<name>A0ACB9PCM2_BAUVA</name>
<proteinExistence type="predicted"/>
<comment type="caution">
    <text evidence="1">The sequence shown here is derived from an EMBL/GenBank/DDBJ whole genome shotgun (WGS) entry which is preliminary data.</text>
</comment>
<sequence length="1122" mass="128072">MATEQLMSGGGPRYIQMQSEPPSPTALLSPFASSSRQPARIFDELPKAIIVSVSRPDAGDISPILLSYTIEFHYKQFKWQLVKKASQVFYLHFALKKRAFIEEIHEKQEQVKEWLQNLGIGENAAIVHADDEADDETVSLYQDDSARDRDVPSSAALPIIRPALGRQQSISDRGKIAMQEYLNHFLGNISIINSQEVCRFLEVSKLSFSPEYGPKLKEDYVMVKHLPKILRDDDSRKCGFSNCFSCCNDNWQRVWAVLKPGFLALLAEPFDTQPLDIIVFDVLPASDGNGEGHLSLAKEMKERNPLRHSFKVTCGTRSIRIRSQSNAKVKDWVAAINDAGLRPPEGWCHPHRYDSFAPLRGLIEDGSQAQWFIDGRAAFEAIALSIEDAKSEIFICGWWVCPDLYLRRPFNVHASSRLDNLLEAKAKQGVQIYILLYKEVALALKINSVYSKNKLLRIHENVRVLRYPDHFSSGVYLWSHHEKLVIVDHQICFIGGLDLCFGRYDTFEHKVGDSPSLIWPGKDYYNPRESEPNSWEDTMKDEVDRERYPRMPWHDVHCALWGPPCRDIARHFVQRWNYAKRNKAPHEQAIPLLIPQHHMVIPHYLGKGEEMNIESKNYDNQEMNVESKNYENQRGMKREDSFSSSVQDIPLLMPQESDGMDTPKGDQKLNGLRSFSSLLDQPNRVRSGLPFPFRKAKIEPVGQDTPMKGFVDDLDSVDHLRNLSLDKVAQAGLRSTDPEWWNTQERGDQRDFADESGQVGPRVSCRCQVVRSVSQWSAGTSQIEESIHNAYCSLIERAEYFIYIENQFFISGLSGDEMIQNRVLEALCKRIMRAYNDKKSFRVIIVIPLLPGFQGGLDDSGAASVRAIMHWQYRTICRGQHSILHNLYDLLGSKTHDYISFYGLRSYGRLFDGGPVSTSQVYVHSKIMIVDDRTTLIGSANINDRSLLGSRDSEINIVVEDKEFVGSYMDGKRWNAGKFSVSLRLSLWLEHLGLRPGEINQIMDPVIDSTYKDIWMATAKKNTTIYQDVFSCVPNDLVHSRSALRHSMAFWKEKISHTTIDLGIAPEKLETYHNGSVKSTDPMLRLASVKGHLVSFPLEFMCQENLRPAFNESEYYATQVFH</sequence>